<gene>
    <name evidence="2" type="ORF">FPL14_07350</name>
</gene>
<proteinExistence type="predicted"/>
<reference evidence="2 3" key="1">
    <citation type="submission" date="2019-07" db="EMBL/GenBank/DDBJ databases">
        <authorList>
            <person name="Kim J.K."/>
            <person name="Cheong H.-M."/>
            <person name="Choi Y."/>
            <person name="Hwang K.J."/>
            <person name="Lee S."/>
            <person name="Choi C."/>
        </authorList>
    </citation>
    <scope>NUCLEOTIDE SEQUENCE [LARGE SCALE GENOMIC DNA]</scope>
    <source>
        <strain evidence="2 3">KS 22</strain>
    </source>
</reference>
<sequence length="358" mass="40555">MPRYHSAISSAPLRDYGLVEFAADDPAILETLYEAIKECTSSHNDKPSLTLRYDDQRPLLKLMSKLQRKIETPEAQKVQCRISYDSDDSESEEASIENDKAGWIALSELFGEVGGRSVSDYILYRLFTTYLQPIVQPSGNIVGYEFLLRPLPEQPPFRPAELFRTARRIGQHAYLDRAARHSAIRLGASHLPSGMKRFVNFLPSSLHQPAACLKGTFETIKESGTDPRDYVFEVMESEPLDDPRLKSVFDAYRNEGVNLALDDVGAGFATLDIVDRLQPDYVKMDRRWVSQCDADPKKQRYIDRLLERVSRFHGVVLAEGVERQEEWDYLKNAGVPLFQGYLFGRAMPVPSETAVGVN</sequence>
<dbReference type="PROSITE" id="PS50883">
    <property type="entry name" value="EAL"/>
    <property type="match status" value="1"/>
</dbReference>
<dbReference type="EMBL" id="CP041969">
    <property type="protein sequence ID" value="QMV41025.1"/>
    <property type="molecule type" value="Genomic_DNA"/>
</dbReference>
<organism evidence="2 3">
    <name type="scientific">Cohnella cholangitidis</name>
    <dbReference type="NCBI Taxonomy" id="2598458"/>
    <lineage>
        <taxon>Bacteria</taxon>
        <taxon>Bacillati</taxon>
        <taxon>Bacillota</taxon>
        <taxon>Bacilli</taxon>
        <taxon>Bacillales</taxon>
        <taxon>Paenibacillaceae</taxon>
        <taxon>Cohnella</taxon>
    </lineage>
</organism>
<feature type="domain" description="EAL" evidence="1">
    <location>
        <begin position="111"/>
        <end position="358"/>
    </location>
</feature>
<dbReference type="InterPro" id="IPR050706">
    <property type="entry name" value="Cyclic-di-GMP_PDE-like"/>
</dbReference>
<protein>
    <submittedName>
        <fullName evidence="2">EAL domain-containing protein</fullName>
    </submittedName>
</protein>
<accession>A0A7G5BVP1</accession>
<dbReference type="Gene3D" id="3.20.20.450">
    <property type="entry name" value="EAL domain"/>
    <property type="match status" value="1"/>
</dbReference>
<dbReference type="PANTHER" id="PTHR33121:SF15">
    <property type="entry name" value="BLUE LIGHT- AND TEMPERATURE-REGULATED ANTIREPRESSOR BLUF"/>
    <property type="match status" value="1"/>
</dbReference>
<dbReference type="Proteomes" id="UP000515679">
    <property type="component" value="Chromosome"/>
</dbReference>
<dbReference type="CDD" id="cd01948">
    <property type="entry name" value="EAL"/>
    <property type="match status" value="1"/>
</dbReference>
<name>A0A7G5BVP1_9BACL</name>
<keyword evidence="3" id="KW-1185">Reference proteome</keyword>
<dbReference type="GO" id="GO:0071111">
    <property type="term" value="F:cyclic-guanylate-specific phosphodiesterase activity"/>
    <property type="evidence" value="ECO:0007669"/>
    <property type="project" value="InterPro"/>
</dbReference>
<dbReference type="SUPFAM" id="SSF141868">
    <property type="entry name" value="EAL domain-like"/>
    <property type="match status" value="1"/>
</dbReference>
<dbReference type="InterPro" id="IPR035919">
    <property type="entry name" value="EAL_sf"/>
</dbReference>
<dbReference type="KEGG" id="cchl:FPL14_07350"/>
<dbReference type="RefSeq" id="WP_182302380.1">
    <property type="nucleotide sequence ID" value="NZ_CP041969.1"/>
</dbReference>
<dbReference type="PANTHER" id="PTHR33121">
    <property type="entry name" value="CYCLIC DI-GMP PHOSPHODIESTERASE PDEF"/>
    <property type="match status" value="1"/>
</dbReference>
<evidence type="ECO:0000313" key="2">
    <source>
        <dbReference type="EMBL" id="QMV41025.1"/>
    </source>
</evidence>
<dbReference type="AlphaFoldDB" id="A0A7G5BVP1"/>
<dbReference type="Pfam" id="PF00563">
    <property type="entry name" value="EAL"/>
    <property type="match status" value="1"/>
</dbReference>
<dbReference type="SMART" id="SM00052">
    <property type="entry name" value="EAL"/>
    <property type="match status" value="1"/>
</dbReference>
<evidence type="ECO:0000259" key="1">
    <source>
        <dbReference type="PROSITE" id="PS50883"/>
    </source>
</evidence>
<evidence type="ECO:0000313" key="3">
    <source>
        <dbReference type="Proteomes" id="UP000515679"/>
    </source>
</evidence>
<dbReference type="InterPro" id="IPR001633">
    <property type="entry name" value="EAL_dom"/>
</dbReference>